<dbReference type="PANTHER" id="PTHR16222">
    <property type="entry name" value="ADP-RIBOSYLGLYCOHYDROLASE"/>
    <property type="match status" value="1"/>
</dbReference>
<dbReference type="Gene3D" id="1.10.4080.10">
    <property type="entry name" value="ADP-ribosylation/Crystallin J1"/>
    <property type="match status" value="1"/>
</dbReference>
<feature type="non-terminal residue" evidence="2">
    <location>
        <position position="282"/>
    </location>
</feature>
<organism evidence="2 3">
    <name type="scientific">Candidatus Thiomargarita nelsonii</name>
    <dbReference type="NCBI Taxonomy" id="1003181"/>
    <lineage>
        <taxon>Bacteria</taxon>
        <taxon>Pseudomonadati</taxon>
        <taxon>Pseudomonadota</taxon>
        <taxon>Gammaproteobacteria</taxon>
        <taxon>Thiotrichales</taxon>
        <taxon>Thiotrichaceae</taxon>
        <taxon>Thiomargarita</taxon>
    </lineage>
</organism>
<evidence type="ECO:0000256" key="1">
    <source>
        <dbReference type="PIRSR" id="PIRSR605502-1"/>
    </source>
</evidence>
<dbReference type="AlphaFoldDB" id="A0A176S1L0"/>
<keyword evidence="1" id="KW-0460">Magnesium</keyword>
<evidence type="ECO:0000313" key="3">
    <source>
        <dbReference type="Proteomes" id="UP000076962"/>
    </source>
</evidence>
<comment type="cofactor">
    <cofactor evidence="1">
        <name>Mg(2+)</name>
        <dbReference type="ChEBI" id="CHEBI:18420"/>
    </cofactor>
    <text evidence="1">Binds 2 magnesium ions per subunit.</text>
</comment>
<proteinExistence type="predicted"/>
<feature type="binding site" evidence="1">
    <location>
        <position position="256"/>
    </location>
    <ligand>
        <name>Mg(2+)</name>
        <dbReference type="ChEBI" id="CHEBI:18420"/>
        <label>1</label>
    </ligand>
</feature>
<protein>
    <submittedName>
        <fullName evidence="2">ADP-ribosylation/Crystallin J1</fullName>
        <ecNumber evidence="2">3.2.2.19</ecNumber>
    </submittedName>
</protein>
<dbReference type="EC" id="3.2.2.19" evidence="2"/>
<comment type="caution">
    <text evidence="2">The sequence shown here is derived from an EMBL/GenBank/DDBJ whole genome shotgun (WGS) entry which is preliminary data.</text>
</comment>
<gene>
    <name evidence="2" type="ORF">THIOM_002320</name>
</gene>
<dbReference type="PANTHER" id="PTHR16222:SF28">
    <property type="entry name" value="ADP-RIBOSYLGLYCOHYDROLASE"/>
    <property type="match status" value="1"/>
</dbReference>
<sequence length="282" mass="31288">QAVGDALGLGTEFMSKADVLRYYPTGLSRYDQIVQDDHRKRWQPGDWTDDTDQMMMILDSLLEMKQVDICDIARRFWDWAFVAFGMGIGNTVYDVLKHPDYHSNPHAAAQSIWEQSGYWGAANGAVMRTSVIGLWDFHDRNKIRANAEAVCKITHFDPRCVGSCVAVSVLINELVKGRKPDEELLGEVQSLAKEYDDRIEPFFEAALNSNDIGTLALDQEQDMGYTLKTLSAGIWALTHASSFEDGITQVIHQGGDADTNGAVAGALLGARDGMSTIPVRWI</sequence>
<feature type="binding site" evidence="1">
    <location>
        <position position="259"/>
    </location>
    <ligand>
        <name>Mg(2+)</name>
        <dbReference type="ChEBI" id="CHEBI:18420"/>
        <label>1</label>
    </ligand>
</feature>
<feature type="binding site" evidence="1">
    <location>
        <position position="48"/>
    </location>
    <ligand>
        <name>Mg(2+)</name>
        <dbReference type="ChEBI" id="CHEBI:18420"/>
        <label>1</label>
    </ligand>
</feature>
<feature type="binding site" evidence="1">
    <location>
        <position position="50"/>
    </location>
    <ligand>
        <name>Mg(2+)</name>
        <dbReference type="ChEBI" id="CHEBI:18420"/>
        <label>1</label>
    </ligand>
</feature>
<dbReference type="Pfam" id="PF03747">
    <property type="entry name" value="ADP_ribosyl_GH"/>
    <property type="match status" value="1"/>
</dbReference>
<keyword evidence="1" id="KW-0479">Metal-binding</keyword>
<dbReference type="Proteomes" id="UP000076962">
    <property type="component" value="Unassembled WGS sequence"/>
</dbReference>
<evidence type="ECO:0000313" key="2">
    <source>
        <dbReference type="EMBL" id="OAD21900.1"/>
    </source>
</evidence>
<dbReference type="SUPFAM" id="SSF101478">
    <property type="entry name" value="ADP-ribosylglycohydrolase"/>
    <property type="match status" value="1"/>
</dbReference>
<dbReference type="InterPro" id="IPR005502">
    <property type="entry name" value="Ribosyl_crysJ1"/>
</dbReference>
<dbReference type="EMBL" id="LUTY01001308">
    <property type="protein sequence ID" value="OAD21900.1"/>
    <property type="molecule type" value="Genomic_DNA"/>
</dbReference>
<accession>A0A176S1L0</accession>
<feature type="binding site" evidence="1">
    <location>
        <position position="49"/>
    </location>
    <ligand>
        <name>Mg(2+)</name>
        <dbReference type="ChEBI" id="CHEBI:18420"/>
        <label>1</label>
    </ligand>
</feature>
<keyword evidence="3" id="KW-1185">Reference proteome</keyword>
<feature type="non-terminal residue" evidence="2">
    <location>
        <position position="1"/>
    </location>
</feature>
<dbReference type="GO" id="GO:0046872">
    <property type="term" value="F:metal ion binding"/>
    <property type="evidence" value="ECO:0007669"/>
    <property type="project" value="UniProtKB-KW"/>
</dbReference>
<dbReference type="InterPro" id="IPR050792">
    <property type="entry name" value="ADP-ribosylglycohydrolase"/>
</dbReference>
<name>A0A176S1L0_9GAMM</name>
<dbReference type="GO" id="GO:0003875">
    <property type="term" value="F:ADP-ribosylarginine hydrolase activity"/>
    <property type="evidence" value="ECO:0007669"/>
    <property type="project" value="UniProtKB-EC"/>
</dbReference>
<reference evidence="2 3" key="1">
    <citation type="submission" date="2016-05" db="EMBL/GenBank/DDBJ databases">
        <title>Single-cell genome of chain-forming Candidatus Thiomargarita nelsonii and comparison to other large sulfur-oxidizing bacteria.</title>
        <authorList>
            <person name="Winkel M."/>
            <person name="Salman V."/>
            <person name="Woyke T."/>
            <person name="Schulz-Vogt H."/>
            <person name="Richter M."/>
            <person name="Flood B."/>
            <person name="Bailey J."/>
            <person name="Amann R."/>
            <person name="Mussmann M."/>
        </authorList>
    </citation>
    <scope>NUCLEOTIDE SEQUENCE [LARGE SCALE GENOMIC DNA]</scope>
    <source>
        <strain evidence="2 3">THI036</strain>
    </source>
</reference>
<keyword evidence="2" id="KW-0378">Hydrolase</keyword>
<feature type="binding site" evidence="1">
    <location>
        <position position="258"/>
    </location>
    <ligand>
        <name>Mg(2+)</name>
        <dbReference type="ChEBI" id="CHEBI:18420"/>
        <label>1</label>
    </ligand>
</feature>
<keyword evidence="2" id="KW-0326">Glycosidase</keyword>
<dbReference type="InterPro" id="IPR036705">
    <property type="entry name" value="Ribosyl_crysJ1_sf"/>
</dbReference>